<evidence type="ECO:0000256" key="1">
    <source>
        <dbReference type="ARBA" id="ARBA00007727"/>
    </source>
</evidence>
<dbReference type="PANTHER" id="PTHR32285:SF36">
    <property type="entry name" value="PROTEIN TRICHOME BIREFRINGENCE-LIKE 38"/>
    <property type="match status" value="1"/>
</dbReference>
<proteinExistence type="inferred from homology"/>
<organism evidence="3 4">
    <name type="scientific">Lithocarpus litseifolius</name>
    <dbReference type="NCBI Taxonomy" id="425828"/>
    <lineage>
        <taxon>Eukaryota</taxon>
        <taxon>Viridiplantae</taxon>
        <taxon>Streptophyta</taxon>
        <taxon>Embryophyta</taxon>
        <taxon>Tracheophyta</taxon>
        <taxon>Spermatophyta</taxon>
        <taxon>Magnoliopsida</taxon>
        <taxon>eudicotyledons</taxon>
        <taxon>Gunneridae</taxon>
        <taxon>Pentapetalae</taxon>
        <taxon>rosids</taxon>
        <taxon>fabids</taxon>
        <taxon>Fagales</taxon>
        <taxon>Fagaceae</taxon>
        <taxon>Lithocarpus</taxon>
    </lineage>
</organism>
<dbReference type="Proteomes" id="UP001459277">
    <property type="component" value="Unassembled WGS sequence"/>
</dbReference>
<accession>A0AAW2DCZ4</accession>
<dbReference type="GO" id="GO:0016413">
    <property type="term" value="F:O-acetyltransferase activity"/>
    <property type="evidence" value="ECO:0007669"/>
    <property type="project" value="InterPro"/>
</dbReference>
<name>A0AAW2DCZ4_9ROSI</name>
<dbReference type="EMBL" id="JAZDWU010000003">
    <property type="protein sequence ID" value="KAL0007085.1"/>
    <property type="molecule type" value="Genomic_DNA"/>
</dbReference>
<dbReference type="InterPro" id="IPR026057">
    <property type="entry name" value="TBL_C"/>
</dbReference>
<dbReference type="Pfam" id="PF13839">
    <property type="entry name" value="PC-Esterase"/>
    <property type="match status" value="1"/>
</dbReference>
<gene>
    <name evidence="3" type="ORF">SO802_008587</name>
</gene>
<dbReference type="InterPro" id="IPR029962">
    <property type="entry name" value="TBL"/>
</dbReference>
<keyword evidence="4" id="KW-1185">Reference proteome</keyword>
<reference evidence="3 4" key="1">
    <citation type="submission" date="2024-01" db="EMBL/GenBank/DDBJ databases">
        <title>A telomere-to-telomere, gap-free genome of sweet tea (Lithocarpus litseifolius).</title>
        <authorList>
            <person name="Zhou J."/>
        </authorList>
    </citation>
    <scope>NUCLEOTIDE SEQUENCE [LARGE SCALE GENOMIC DNA]</scope>
    <source>
        <strain evidence="3">Zhou-2022a</strain>
        <tissue evidence="3">Leaf</tissue>
    </source>
</reference>
<dbReference type="AlphaFoldDB" id="A0AAW2DCZ4"/>
<comment type="similarity">
    <text evidence="1">Belongs to the PC-esterase family. TBL subfamily.</text>
</comment>
<comment type="caution">
    <text evidence="3">The sequence shown here is derived from an EMBL/GenBank/DDBJ whole genome shotgun (WGS) entry which is preliminary data.</text>
</comment>
<feature type="domain" description="Trichome birefringence-like C-terminal" evidence="2">
    <location>
        <begin position="85"/>
        <end position="144"/>
    </location>
</feature>
<sequence>MFMKGLGCLTIHTLYITLQPALISARNLIAIIMVDLIVSTSNIDGSPRDVTYPGTVSLCSAVFVLSCFKFSLICQWLIGVATLGFDGQDFLQRLKGKKIMFIGDSISLNQRESLLCLLHAAVPDSRIIEERNSFYSNTTFESPTTNLAGLRDTIEEADIIESLHSGRLKRT</sequence>
<evidence type="ECO:0000313" key="3">
    <source>
        <dbReference type="EMBL" id="KAL0007085.1"/>
    </source>
</evidence>
<dbReference type="GO" id="GO:0005794">
    <property type="term" value="C:Golgi apparatus"/>
    <property type="evidence" value="ECO:0007669"/>
    <property type="project" value="TreeGrafter"/>
</dbReference>
<evidence type="ECO:0000259" key="2">
    <source>
        <dbReference type="Pfam" id="PF13839"/>
    </source>
</evidence>
<evidence type="ECO:0000313" key="4">
    <source>
        <dbReference type="Proteomes" id="UP001459277"/>
    </source>
</evidence>
<dbReference type="PANTHER" id="PTHR32285">
    <property type="entry name" value="PROTEIN TRICHOME BIREFRINGENCE-LIKE 9-RELATED"/>
    <property type="match status" value="1"/>
</dbReference>
<protein>
    <recommendedName>
        <fullName evidence="2">Trichome birefringence-like C-terminal domain-containing protein</fullName>
    </recommendedName>
</protein>